<evidence type="ECO:0000313" key="9">
    <source>
        <dbReference type="Proteomes" id="UP001224392"/>
    </source>
</evidence>
<feature type="coiled-coil region" evidence="5">
    <location>
        <begin position="46"/>
        <end position="87"/>
    </location>
</feature>
<evidence type="ECO:0000256" key="5">
    <source>
        <dbReference type="SAM" id="Coils"/>
    </source>
</evidence>
<dbReference type="Proteomes" id="UP001224392">
    <property type="component" value="Unassembled WGS sequence"/>
</dbReference>
<feature type="compositionally biased region" description="Basic residues" evidence="6">
    <location>
        <begin position="151"/>
        <end position="160"/>
    </location>
</feature>
<keyword evidence="3 7" id="KW-0732">Signal</keyword>
<dbReference type="Pfam" id="PF07813">
    <property type="entry name" value="LTXXQ"/>
    <property type="match status" value="1"/>
</dbReference>
<comment type="subcellular location">
    <subcellularLocation>
        <location evidence="1">Periplasm</location>
    </subcellularLocation>
</comment>
<protein>
    <recommendedName>
        <fullName evidence="10">Periplasmic heavy metal sensor</fullName>
    </recommendedName>
</protein>
<evidence type="ECO:0000256" key="4">
    <source>
        <dbReference type="ARBA" id="ARBA00022764"/>
    </source>
</evidence>
<dbReference type="InterPro" id="IPR012899">
    <property type="entry name" value="LTXXQ"/>
</dbReference>
<gene>
    <name evidence="8" type="ORF">MNKW57_18140</name>
</gene>
<dbReference type="PANTHER" id="PTHR38102:SF1">
    <property type="entry name" value="PERIPLASMIC CHAPERONE SPY"/>
    <property type="match status" value="1"/>
</dbReference>
<dbReference type="EMBL" id="BSYJ01000003">
    <property type="protein sequence ID" value="GMG87493.1"/>
    <property type="molecule type" value="Genomic_DNA"/>
</dbReference>
<feature type="chain" id="PRO_5046418220" description="Periplasmic heavy metal sensor" evidence="7">
    <location>
        <begin position="30"/>
        <end position="166"/>
    </location>
</feature>
<keyword evidence="4" id="KW-0574">Periplasm</keyword>
<feature type="compositionally biased region" description="Basic and acidic residues" evidence="6">
    <location>
        <begin position="134"/>
        <end position="150"/>
    </location>
</feature>
<evidence type="ECO:0000256" key="7">
    <source>
        <dbReference type="SAM" id="SignalP"/>
    </source>
</evidence>
<feature type="region of interest" description="Disordered" evidence="6">
    <location>
        <begin position="134"/>
        <end position="166"/>
    </location>
</feature>
<evidence type="ECO:0008006" key="10">
    <source>
        <dbReference type="Google" id="ProtNLM"/>
    </source>
</evidence>
<accession>A0ABQ6LZH0</accession>
<dbReference type="Gene3D" id="1.20.120.1490">
    <property type="match status" value="1"/>
</dbReference>
<feature type="signal peptide" evidence="7">
    <location>
        <begin position="1"/>
        <end position="29"/>
    </location>
</feature>
<sequence length="166" mass="19151">MLNQTLPRNFSLFAMLAILMTAVSFSAHAVARDHARHHGSWGEHRLEKMAKELQLTEEQQAKIKAQREAARAQCKERHERISEIREEIGTLLEGGGEDSKLDALGAEMGRLKVQCMKTHHDSFKAMREMLTDEQKAKLDEMKAERKEKGKERRKHRHMHQKDKSAS</sequence>
<name>A0ABQ6LZH0_9GAMM</name>
<dbReference type="RefSeq" id="WP_285764115.1">
    <property type="nucleotide sequence ID" value="NZ_BSYJ01000003.1"/>
</dbReference>
<proteinExistence type="inferred from homology"/>
<dbReference type="PANTHER" id="PTHR38102">
    <property type="entry name" value="PERIPLASMIC CHAPERONE SPY"/>
    <property type="match status" value="1"/>
</dbReference>
<keyword evidence="9" id="KW-1185">Reference proteome</keyword>
<comment type="caution">
    <text evidence="8">The sequence shown here is derived from an EMBL/GenBank/DDBJ whole genome shotgun (WGS) entry which is preliminary data.</text>
</comment>
<evidence type="ECO:0000256" key="6">
    <source>
        <dbReference type="SAM" id="MobiDB-lite"/>
    </source>
</evidence>
<evidence type="ECO:0000256" key="2">
    <source>
        <dbReference type="ARBA" id="ARBA00008441"/>
    </source>
</evidence>
<comment type="similarity">
    <text evidence="2">Belongs to the CpxP/Spy family.</text>
</comment>
<evidence type="ECO:0000256" key="3">
    <source>
        <dbReference type="ARBA" id="ARBA00022729"/>
    </source>
</evidence>
<evidence type="ECO:0000256" key="1">
    <source>
        <dbReference type="ARBA" id="ARBA00004418"/>
    </source>
</evidence>
<reference evidence="8 9" key="1">
    <citation type="submission" date="2023-04" db="EMBL/GenBank/DDBJ databases">
        <title>Marinobulbifer ophiurae gen. nov., sp. Nov., isolate from tissue of brittle star Ophioplocus japonicus.</title>
        <authorList>
            <person name="Kawano K."/>
            <person name="Sawayama S."/>
            <person name="Nakagawa S."/>
        </authorList>
    </citation>
    <scope>NUCLEOTIDE SEQUENCE [LARGE SCALE GENOMIC DNA]</scope>
    <source>
        <strain evidence="8 9">NKW57</strain>
    </source>
</reference>
<dbReference type="InterPro" id="IPR052211">
    <property type="entry name" value="Cpx_auxiliary_protein"/>
</dbReference>
<evidence type="ECO:0000313" key="8">
    <source>
        <dbReference type="EMBL" id="GMG87493.1"/>
    </source>
</evidence>
<organism evidence="8 9">
    <name type="scientific">Biformimicrobium ophioploci</name>
    <dbReference type="NCBI Taxonomy" id="3036711"/>
    <lineage>
        <taxon>Bacteria</taxon>
        <taxon>Pseudomonadati</taxon>
        <taxon>Pseudomonadota</taxon>
        <taxon>Gammaproteobacteria</taxon>
        <taxon>Cellvibrionales</taxon>
        <taxon>Microbulbiferaceae</taxon>
        <taxon>Biformimicrobium</taxon>
    </lineage>
</organism>
<keyword evidence="5" id="KW-0175">Coiled coil</keyword>